<sequence>MSDWTTEELSAVTAAEEVEVTPADADGAPLQSVVMWAVTVGDEVFVRSVRGTKARWWRHATASARGTFTAGDVTREVAFEPVGEGAQNQAVTDAYNQKYAAQPDQFRQPMVEGASLAATLRVTPV</sequence>
<reference evidence="2" key="1">
    <citation type="journal article" date="2019" name="Int. J. Syst. Evol. Microbiol.">
        <title>The Global Catalogue of Microorganisms (GCM) 10K type strain sequencing project: providing services to taxonomists for standard genome sequencing and annotation.</title>
        <authorList>
            <consortium name="The Broad Institute Genomics Platform"/>
            <consortium name="The Broad Institute Genome Sequencing Center for Infectious Disease"/>
            <person name="Wu L."/>
            <person name="Ma J."/>
        </authorList>
    </citation>
    <scope>NUCLEOTIDE SEQUENCE [LARGE SCALE GENOMIC DNA]</scope>
    <source>
        <strain evidence="2">CGMCC 1.10363</strain>
    </source>
</reference>
<dbReference type="EMBL" id="JBHSCN010000005">
    <property type="protein sequence ID" value="MFC4243890.1"/>
    <property type="molecule type" value="Genomic_DNA"/>
</dbReference>
<organism evidence="1 2">
    <name type="scientific">Gryllotalpicola reticulitermitis</name>
    <dbReference type="NCBI Taxonomy" id="1184153"/>
    <lineage>
        <taxon>Bacteria</taxon>
        <taxon>Bacillati</taxon>
        <taxon>Actinomycetota</taxon>
        <taxon>Actinomycetes</taxon>
        <taxon>Micrococcales</taxon>
        <taxon>Microbacteriaceae</taxon>
        <taxon>Gryllotalpicola</taxon>
    </lineage>
</organism>
<dbReference type="InterPro" id="IPR016888">
    <property type="entry name" value="UCP028498"/>
</dbReference>
<dbReference type="Pfam" id="PF10012">
    <property type="entry name" value="DUF2255"/>
    <property type="match status" value="1"/>
</dbReference>
<proteinExistence type="predicted"/>
<dbReference type="Proteomes" id="UP001595900">
    <property type="component" value="Unassembled WGS sequence"/>
</dbReference>
<protein>
    <submittedName>
        <fullName evidence="1">DUF2255 family protein</fullName>
    </submittedName>
</protein>
<comment type="caution">
    <text evidence="1">The sequence shown here is derived from an EMBL/GenBank/DDBJ whole genome shotgun (WGS) entry which is preliminary data.</text>
</comment>
<dbReference type="InterPro" id="IPR012349">
    <property type="entry name" value="Split_barrel_FMN-bd"/>
</dbReference>
<evidence type="ECO:0000313" key="1">
    <source>
        <dbReference type="EMBL" id="MFC4243890.1"/>
    </source>
</evidence>
<keyword evidence="2" id="KW-1185">Reference proteome</keyword>
<evidence type="ECO:0000313" key="2">
    <source>
        <dbReference type="Proteomes" id="UP001595900"/>
    </source>
</evidence>
<gene>
    <name evidence="1" type="ORF">ACFOYW_10935</name>
</gene>
<dbReference type="Gene3D" id="2.30.110.10">
    <property type="entry name" value="Electron Transport, Fmn-binding Protein, Chain A"/>
    <property type="match status" value="1"/>
</dbReference>
<dbReference type="RefSeq" id="WP_390228966.1">
    <property type="nucleotide sequence ID" value="NZ_JBHSCN010000005.1"/>
</dbReference>
<name>A0ABV8Q8T0_9MICO</name>
<accession>A0ABV8Q8T0</accession>